<organism evidence="1 2">
    <name type="scientific">Hypothenemus hampei</name>
    <name type="common">Coffee berry borer</name>
    <dbReference type="NCBI Taxonomy" id="57062"/>
    <lineage>
        <taxon>Eukaryota</taxon>
        <taxon>Metazoa</taxon>
        <taxon>Ecdysozoa</taxon>
        <taxon>Arthropoda</taxon>
        <taxon>Hexapoda</taxon>
        <taxon>Insecta</taxon>
        <taxon>Pterygota</taxon>
        <taxon>Neoptera</taxon>
        <taxon>Endopterygota</taxon>
        <taxon>Coleoptera</taxon>
        <taxon>Polyphaga</taxon>
        <taxon>Cucujiformia</taxon>
        <taxon>Curculionidae</taxon>
        <taxon>Scolytinae</taxon>
        <taxon>Hypothenemus</taxon>
    </lineage>
</organism>
<protein>
    <recommendedName>
        <fullName evidence="3">Protein quiver</fullName>
    </recommendedName>
</protein>
<keyword evidence="2" id="KW-1185">Reference proteome</keyword>
<reference evidence="1 2" key="1">
    <citation type="submission" date="2024-05" db="EMBL/GenBank/DDBJ databases">
        <title>Genetic variation in Jamaican populations of the coffee berry borer (Hypothenemus hampei).</title>
        <authorList>
            <person name="Errbii M."/>
            <person name="Myrie A."/>
        </authorList>
    </citation>
    <scope>NUCLEOTIDE SEQUENCE [LARGE SCALE GENOMIC DNA]</scope>
    <source>
        <strain evidence="1">JA-Hopewell-2020-01-JO</strain>
        <tissue evidence="1">Whole body</tissue>
    </source>
</reference>
<sequence length="104" mass="11382">MIESFNMTLPVSSELEPVGDSVGVCIKFTLSDSSDKATGRTCTLDKIGTQDVCTYVQNSMTIPSGYKFTCNTCKSDLCNSSSMLSLSFTTVFLAFVFKFLTHFL</sequence>
<evidence type="ECO:0000313" key="2">
    <source>
        <dbReference type="Proteomes" id="UP001566132"/>
    </source>
</evidence>
<evidence type="ECO:0000313" key="1">
    <source>
        <dbReference type="EMBL" id="KAL1513527.1"/>
    </source>
</evidence>
<name>A0ABD1F7F9_HYPHA</name>
<gene>
    <name evidence="1" type="ORF">ABEB36_002928</name>
</gene>
<accession>A0ABD1F7F9</accession>
<dbReference type="EMBL" id="JBDJPC010000002">
    <property type="protein sequence ID" value="KAL1513527.1"/>
    <property type="molecule type" value="Genomic_DNA"/>
</dbReference>
<proteinExistence type="predicted"/>
<comment type="caution">
    <text evidence="1">The sequence shown here is derived from an EMBL/GenBank/DDBJ whole genome shotgun (WGS) entry which is preliminary data.</text>
</comment>
<dbReference type="AlphaFoldDB" id="A0ABD1F7F9"/>
<evidence type="ECO:0008006" key="3">
    <source>
        <dbReference type="Google" id="ProtNLM"/>
    </source>
</evidence>
<dbReference type="Proteomes" id="UP001566132">
    <property type="component" value="Unassembled WGS sequence"/>
</dbReference>